<dbReference type="EC" id="3.4.16.4" evidence="5"/>
<evidence type="ECO:0000256" key="8">
    <source>
        <dbReference type="ARBA" id="ARBA00022960"/>
    </source>
</evidence>
<dbReference type="Gene3D" id="3.40.710.10">
    <property type="entry name" value="DD-peptidase/beta-lactamase superfamily"/>
    <property type="match status" value="1"/>
</dbReference>
<feature type="domain" description="Penicillin-binding protein dimerisation" evidence="16">
    <location>
        <begin position="60"/>
        <end position="299"/>
    </location>
</feature>
<dbReference type="InterPro" id="IPR001460">
    <property type="entry name" value="PCN-bd_Tpept"/>
</dbReference>
<keyword evidence="9" id="KW-0573">Peptidoglycan synthesis</keyword>
<evidence type="ECO:0000259" key="16">
    <source>
        <dbReference type="Pfam" id="PF03717"/>
    </source>
</evidence>
<dbReference type="InterPro" id="IPR050515">
    <property type="entry name" value="Beta-lactam/transpept"/>
</dbReference>
<dbReference type="Pfam" id="PF00905">
    <property type="entry name" value="Transpeptidase"/>
    <property type="match status" value="1"/>
</dbReference>
<keyword evidence="17" id="KW-0132">Cell division</keyword>
<dbReference type="InterPro" id="IPR036138">
    <property type="entry name" value="PBP_dimer_sf"/>
</dbReference>
<dbReference type="GO" id="GO:0051301">
    <property type="term" value="P:cell division"/>
    <property type="evidence" value="ECO:0007669"/>
    <property type="project" value="UniProtKB-KW"/>
</dbReference>
<proteinExistence type="inferred from homology"/>
<dbReference type="EMBL" id="JXLP01000002">
    <property type="protein sequence ID" value="KIL79704.1"/>
    <property type="molecule type" value="Genomic_DNA"/>
</dbReference>
<dbReference type="PANTHER" id="PTHR30627:SF2">
    <property type="entry name" value="PEPTIDOGLYCAN D,D-TRANSPEPTIDASE MRDA"/>
    <property type="match status" value="1"/>
</dbReference>
<evidence type="ECO:0000256" key="14">
    <source>
        <dbReference type="SAM" id="MobiDB-lite"/>
    </source>
</evidence>
<comment type="similarity">
    <text evidence="4">Belongs to the transpeptidase family.</text>
</comment>
<evidence type="ECO:0000256" key="6">
    <source>
        <dbReference type="ARBA" id="ARBA00022475"/>
    </source>
</evidence>
<evidence type="ECO:0000259" key="15">
    <source>
        <dbReference type="Pfam" id="PF00905"/>
    </source>
</evidence>
<keyword evidence="10" id="KW-1133">Transmembrane helix</keyword>
<keyword evidence="17" id="KW-0131">Cell cycle</keyword>
<dbReference type="InterPro" id="IPR005311">
    <property type="entry name" value="PBP_dimer"/>
</dbReference>
<reference evidence="17 18" key="1">
    <citation type="submission" date="2015-01" db="EMBL/GenBank/DDBJ databases">
        <title>Genome Assembly of Bacillus badius MTCC 1458.</title>
        <authorList>
            <person name="Verma A."/>
            <person name="Khatri I."/>
            <person name="Mual P."/>
            <person name="Subramanian S."/>
            <person name="Krishnamurthi S."/>
        </authorList>
    </citation>
    <scope>NUCLEOTIDE SEQUENCE [LARGE SCALE GENOMIC DNA]</scope>
    <source>
        <strain evidence="17 18">MTCC 1458</strain>
    </source>
</reference>
<keyword evidence="18" id="KW-1185">Reference proteome</keyword>
<evidence type="ECO:0000256" key="10">
    <source>
        <dbReference type="ARBA" id="ARBA00022989"/>
    </source>
</evidence>
<evidence type="ECO:0000256" key="2">
    <source>
        <dbReference type="ARBA" id="ARBA00004236"/>
    </source>
</evidence>
<sequence>MKKTKRKKKTHVPFRMNMMFFVVFLLFSILIFRLGIVQIVQGEDYQRKIERTEDVTVNASVPRGKIFDRNVQVVVDNVPQNAITYTRKKGASQEEMLKTAEKLAKLIDKETDQVTERDKKDFWILKNEEKAKEKITDKEWQKAQENEISSKELYQMQIDRITEKDLKTLTEEDLEVLAIYREFTSGYAMTPQVVKNKNVTEEEYAIVSENLASLPGVNTTTDWDRSYAYDNTLKTVLGNISSSREGLPKEMVDFYLSRDYSRNDRVGKSYIEYQYEEVLRGQKTKVKNLTDKSGNVLDSQVVREGQRGNDLVLTIDMDLQLAVEKIIEEELGKAKSRGGHPLLDRIFVTMMDPNTGEILALAGKQYEVKNGKAEMNDFALGNLTTSYTMGSVVKGATVLTGYMTGAIHPGESLVDQPLKFAGSGGKSKSSWFNRGGAMSISDTYALMRSSNVYMMKTAMRIGGAKYRPNGPLKISPDTLPTMRRYFGQFGLGVRTGIDLPNEQIGFQGELTQPGLALDFSIGQFDTYTPLQLAQYVSTIANGGYRMEPHIVKEIRQPIAENGKLGPVVEEIKPEVLNRIDATPAQVKRVQQGFRMVMQSSQGTAQKYFRGAPYNPAGKTGTAEGLYDGPQREKYIERGQEVPMTWNVTLVGYAPHDNPEVAFSVVVPWAYQRGANSASINNIVGRKALDKYFELKAERAQEEKSDVVIEKDIRAKDEADNKEDTDNQ</sequence>
<dbReference type="SUPFAM" id="SSF56601">
    <property type="entry name" value="beta-lactamase/transpeptidase-like"/>
    <property type="match status" value="1"/>
</dbReference>
<evidence type="ECO:0000256" key="5">
    <source>
        <dbReference type="ARBA" id="ARBA00012448"/>
    </source>
</evidence>
<evidence type="ECO:0000256" key="3">
    <source>
        <dbReference type="ARBA" id="ARBA00004752"/>
    </source>
</evidence>
<evidence type="ECO:0000313" key="17">
    <source>
        <dbReference type="EMBL" id="KIL79704.1"/>
    </source>
</evidence>
<feature type="region of interest" description="Disordered" evidence="14">
    <location>
        <begin position="699"/>
        <end position="727"/>
    </location>
</feature>
<keyword evidence="11" id="KW-0472">Membrane</keyword>
<keyword evidence="7" id="KW-0812">Transmembrane</keyword>
<keyword evidence="8" id="KW-0133">Cell shape</keyword>
<evidence type="ECO:0000256" key="11">
    <source>
        <dbReference type="ARBA" id="ARBA00023136"/>
    </source>
</evidence>
<evidence type="ECO:0000256" key="7">
    <source>
        <dbReference type="ARBA" id="ARBA00022692"/>
    </source>
</evidence>
<evidence type="ECO:0000256" key="4">
    <source>
        <dbReference type="ARBA" id="ARBA00007171"/>
    </source>
</evidence>
<protein>
    <recommendedName>
        <fullName evidence="5">serine-type D-Ala-D-Ala carboxypeptidase</fullName>
        <ecNumber evidence="5">3.4.16.4</ecNumber>
    </recommendedName>
</protein>
<evidence type="ECO:0000256" key="9">
    <source>
        <dbReference type="ARBA" id="ARBA00022984"/>
    </source>
</evidence>
<dbReference type="Proteomes" id="UP000031982">
    <property type="component" value="Unassembled WGS sequence"/>
</dbReference>
<keyword evidence="12" id="KW-0961">Cell wall biogenesis/degradation</keyword>
<comment type="subcellular location">
    <subcellularLocation>
        <location evidence="2">Cell membrane</location>
    </subcellularLocation>
    <subcellularLocation>
        <location evidence="1">Membrane</location>
        <topology evidence="1">Single-pass membrane protein</topology>
    </subcellularLocation>
</comment>
<organism evidence="17 18">
    <name type="scientific">Bacillus badius</name>
    <dbReference type="NCBI Taxonomy" id="1455"/>
    <lineage>
        <taxon>Bacteria</taxon>
        <taxon>Bacillati</taxon>
        <taxon>Bacillota</taxon>
        <taxon>Bacilli</taxon>
        <taxon>Bacillales</taxon>
        <taxon>Bacillaceae</taxon>
        <taxon>Pseudobacillus</taxon>
    </lineage>
</organism>
<keyword evidence="6" id="KW-1003">Cell membrane</keyword>
<evidence type="ECO:0000256" key="1">
    <source>
        <dbReference type="ARBA" id="ARBA00004167"/>
    </source>
</evidence>
<feature type="domain" description="Penicillin-binding protein transpeptidase" evidence="15">
    <location>
        <begin position="347"/>
        <end position="678"/>
    </location>
</feature>
<name>A0ABR5AYE6_BACBA</name>
<dbReference type="SUPFAM" id="SSF56519">
    <property type="entry name" value="Penicillin binding protein dimerisation domain"/>
    <property type="match status" value="1"/>
</dbReference>
<dbReference type="PANTHER" id="PTHR30627">
    <property type="entry name" value="PEPTIDOGLYCAN D,D-TRANSPEPTIDASE"/>
    <property type="match status" value="1"/>
</dbReference>
<dbReference type="Gene3D" id="3.90.1310.10">
    <property type="entry name" value="Penicillin-binding protein 2a (Domain 2)"/>
    <property type="match status" value="1"/>
</dbReference>
<dbReference type="Pfam" id="PF03717">
    <property type="entry name" value="PBP_dimer"/>
    <property type="match status" value="1"/>
</dbReference>
<comment type="pathway">
    <text evidence="3">Cell wall biogenesis; peptidoglycan biosynthesis.</text>
</comment>
<evidence type="ECO:0000256" key="12">
    <source>
        <dbReference type="ARBA" id="ARBA00023316"/>
    </source>
</evidence>
<gene>
    <name evidence="17" type="ORF">SD77_2158</name>
</gene>
<evidence type="ECO:0000313" key="18">
    <source>
        <dbReference type="Proteomes" id="UP000031982"/>
    </source>
</evidence>
<dbReference type="InterPro" id="IPR012338">
    <property type="entry name" value="Beta-lactam/transpept-like"/>
</dbReference>
<comment type="catalytic activity">
    <reaction evidence="13">
        <text>Preferential cleavage: (Ac)2-L-Lys-D-Ala-|-D-Ala. Also transpeptidation of peptidyl-alanyl moieties that are N-acyl substituents of D-alanine.</text>
        <dbReference type="EC" id="3.4.16.4"/>
    </reaction>
</comment>
<comment type="caution">
    <text evidence="17">The sequence shown here is derived from an EMBL/GenBank/DDBJ whole genome shotgun (WGS) entry which is preliminary data.</text>
</comment>
<dbReference type="Gene3D" id="1.10.10.1230">
    <property type="entry name" value="Penicillin-binding protein, N-terminal non-catalytic domain, head sub-domain"/>
    <property type="match status" value="1"/>
</dbReference>
<accession>A0ABR5AYE6</accession>
<evidence type="ECO:0000256" key="13">
    <source>
        <dbReference type="ARBA" id="ARBA00034000"/>
    </source>
</evidence>